<gene>
    <name evidence="9" type="ORF">M9Y10_004047</name>
</gene>
<evidence type="ECO:0000256" key="7">
    <source>
        <dbReference type="PIRNR" id="PIRNR001092"/>
    </source>
</evidence>
<protein>
    <recommendedName>
        <fullName evidence="3">alpha-L-fucosidase</fullName>
        <ecNumber evidence="3">3.2.1.51</ecNumber>
    </recommendedName>
</protein>
<dbReference type="InterPro" id="IPR016286">
    <property type="entry name" value="FUC_metazoa-typ"/>
</dbReference>
<feature type="domain" description="Glycoside hydrolase family 29 N-terminal" evidence="8">
    <location>
        <begin position="18"/>
        <end position="335"/>
    </location>
</feature>
<proteinExistence type="inferred from homology"/>
<dbReference type="SUPFAM" id="SSF51445">
    <property type="entry name" value="(Trans)glycosidases"/>
    <property type="match status" value="1"/>
</dbReference>
<dbReference type="SMART" id="SM00812">
    <property type="entry name" value="Alpha_L_fucos"/>
    <property type="match status" value="1"/>
</dbReference>
<evidence type="ECO:0000256" key="2">
    <source>
        <dbReference type="ARBA" id="ARBA00007951"/>
    </source>
</evidence>
<evidence type="ECO:0000313" key="9">
    <source>
        <dbReference type="EMBL" id="KAK8881312.1"/>
    </source>
</evidence>
<keyword evidence="10" id="KW-1185">Reference proteome</keyword>
<name>A0ABR2JSX8_9EUKA</name>
<dbReference type="PANTHER" id="PTHR10030:SF37">
    <property type="entry name" value="ALPHA-L-FUCOSIDASE-RELATED"/>
    <property type="match status" value="1"/>
</dbReference>
<dbReference type="PRINTS" id="PR00741">
    <property type="entry name" value="GLHYDRLASE29"/>
</dbReference>
<dbReference type="InterPro" id="IPR057739">
    <property type="entry name" value="Glyco_hydro_29_N"/>
</dbReference>
<sequence>MFLPILLQFIYSNRRLPKYTPSPEIIESQKEFAEARFGIFLHWGLYAMYAQGEWYMTNAGINRDEYAKTAGGFYPIGFNASEWVSAIKNSGAKYITFTSRHHEGFSMFNTKHFDYNIMQKTPFKRDIVKELADECHKQNMRIHIYYSHIDWTRDDYPRGRTGLNTGWHPEKANWTSYFNFMNNQLTEILTNYGKIGGIWFDGWWDHDEDPTPFDWHLDEQYALIHSLQKGCLIGNNHHHYPYDGEDIQIFERNLPKDNISTLPLETCDTMNGMWGYKIQDQDYKDTRELVHYLVNAAGLNANLLLNIGPQADGRLPQTALERLKEMGDWMRTYGDTIYGTKGSEFPLQTWGTTTIKDSIIYVHILTPEAPVIYVQVSEDRWVKEALNYTTREQVRFTHVYGGVVLELGFIPDEIDCVVELQTVNFQKRRRRNNDK</sequence>
<evidence type="ECO:0000313" key="10">
    <source>
        <dbReference type="Proteomes" id="UP001470230"/>
    </source>
</evidence>
<evidence type="ECO:0000259" key="8">
    <source>
        <dbReference type="Pfam" id="PF01120"/>
    </source>
</evidence>
<dbReference type="Gene3D" id="3.20.20.80">
    <property type="entry name" value="Glycosidases"/>
    <property type="match status" value="1"/>
</dbReference>
<reference evidence="9 10" key="1">
    <citation type="submission" date="2024-04" db="EMBL/GenBank/DDBJ databases">
        <title>Tritrichomonas musculus Genome.</title>
        <authorList>
            <person name="Alves-Ferreira E."/>
            <person name="Grigg M."/>
            <person name="Lorenzi H."/>
            <person name="Galac M."/>
        </authorList>
    </citation>
    <scope>NUCLEOTIDE SEQUENCE [LARGE SCALE GENOMIC DNA]</scope>
    <source>
        <strain evidence="9 10">EAF2021</strain>
    </source>
</reference>
<evidence type="ECO:0000256" key="3">
    <source>
        <dbReference type="ARBA" id="ARBA00012662"/>
    </source>
</evidence>
<comment type="caution">
    <text evidence="9">The sequence shown here is derived from an EMBL/GenBank/DDBJ whole genome shotgun (WGS) entry which is preliminary data.</text>
</comment>
<evidence type="ECO:0000256" key="1">
    <source>
        <dbReference type="ARBA" id="ARBA00004071"/>
    </source>
</evidence>
<accession>A0ABR2JSX8</accession>
<dbReference type="Proteomes" id="UP001470230">
    <property type="component" value="Unassembled WGS sequence"/>
</dbReference>
<organism evidence="9 10">
    <name type="scientific">Tritrichomonas musculus</name>
    <dbReference type="NCBI Taxonomy" id="1915356"/>
    <lineage>
        <taxon>Eukaryota</taxon>
        <taxon>Metamonada</taxon>
        <taxon>Parabasalia</taxon>
        <taxon>Tritrichomonadida</taxon>
        <taxon>Tritrichomonadidae</taxon>
        <taxon>Tritrichomonas</taxon>
    </lineage>
</organism>
<dbReference type="EMBL" id="JAPFFF010000010">
    <property type="protein sequence ID" value="KAK8881312.1"/>
    <property type="molecule type" value="Genomic_DNA"/>
</dbReference>
<evidence type="ECO:0000256" key="4">
    <source>
        <dbReference type="ARBA" id="ARBA00022729"/>
    </source>
</evidence>
<comment type="function">
    <text evidence="1">Alpha-L-fucosidase is responsible for hydrolyzing the alpha-1,6-linked fucose joined to the reducing-end N-acetylglucosamine of the carbohydrate moieties of glycoproteins.</text>
</comment>
<keyword evidence="6 7" id="KW-0326">Glycosidase</keyword>
<dbReference type="Pfam" id="PF01120">
    <property type="entry name" value="Alpha_L_fucos"/>
    <property type="match status" value="1"/>
</dbReference>
<dbReference type="PIRSF" id="PIRSF001092">
    <property type="entry name" value="Alpha-L-fucosidase"/>
    <property type="match status" value="1"/>
</dbReference>
<keyword evidence="4" id="KW-0732">Signal</keyword>
<evidence type="ECO:0000256" key="6">
    <source>
        <dbReference type="ARBA" id="ARBA00023295"/>
    </source>
</evidence>
<dbReference type="InterPro" id="IPR017853">
    <property type="entry name" value="GH"/>
</dbReference>
<comment type="similarity">
    <text evidence="2 7">Belongs to the glycosyl hydrolase 29 family.</text>
</comment>
<evidence type="ECO:0000256" key="5">
    <source>
        <dbReference type="ARBA" id="ARBA00022801"/>
    </source>
</evidence>
<keyword evidence="5 7" id="KW-0378">Hydrolase</keyword>
<dbReference type="InterPro" id="IPR000933">
    <property type="entry name" value="Glyco_hydro_29"/>
</dbReference>
<dbReference type="EC" id="3.2.1.51" evidence="3"/>
<dbReference type="PANTHER" id="PTHR10030">
    <property type="entry name" value="ALPHA-L-FUCOSIDASE"/>
    <property type="match status" value="1"/>
</dbReference>